<name>A0A3B0LZK4_9GAMM</name>
<dbReference type="EMBL" id="UFQR01000003">
    <property type="protein sequence ID" value="SSW95160.1"/>
    <property type="molecule type" value="Genomic_DNA"/>
</dbReference>
<dbReference type="PIRSF" id="PIRSF025560">
    <property type="entry name" value="UCP025560"/>
    <property type="match status" value="1"/>
</dbReference>
<accession>A0A3B0LZK4</accession>
<evidence type="ECO:0000313" key="1">
    <source>
        <dbReference type="EMBL" id="SSW95160.1"/>
    </source>
</evidence>
<dbReference type="AlphaFoldDB" id="A0A3B0LZK4"/>
<sequence length="111" mass="12155" precursor="true">MMKKYILPFLLILMSVVVSFAALSLSISEAKQRGLVGETLTGYLAAVAKDNAKVNALVNSINQAREQKYAEIAQSNQLKTEQVAKIAGQKLIDGAKKGEYVLGINDRWTQK</sequence>
<organism evidence="1">
    <name type="scientific">Arsenophonus endosymbiont of Trialeurodes vaporariorum</name>
    <dbReference type="NCBI Taxonomy" id="235567"/>
    <lineage>
        <taxon>Bacteria</taxon>
        <taxon>Pseudomonadati</taxon>
        <taxon>Pseudomonadota</taxon>
        <taxon>Gammaproteobacteria</taxon>
        <taxon>Enterobacterales</taxon>
        <taxon>Morganellaceae</taxon>
        <taxon>Arsenophonus</taxon>
    </lineage>
</organism>
<proteinExistence type="predicted"/>
<protein>
    <recommendedName>
        <fullName evidence="2">DUF1318 domain-containing protein</fullName>
    </recommendedName>
</protein>
<gene>
    <name evidence="1" type="ORF">ARTV_0901</name>
</gene>
<reference evidence="1" key="1">
    <citation type="submission" date="2018-04" db="EMBL/GenBank/DDBJ databases">
        <authorList>
            <person name="Go L.Y."/>
            <person name="Mitchell J.A."/>
        </authorList>
    </citation>
    <scope>NUCLEOTIDE SEQUENCE</scope>
    <source>
        <strain evidence="1">ARTV</strain>
    </source>
</reference>
<dbReference type="Pfam" id="PF07027">
    <property type="entry name" value="DUF1318"/>
    <property type="match status" value="1"/>
</dbReference>
<evidence type="ECO:0008006" key="2">
    <source>
        <dbReference type="Google" id="ProtNLM"/>
    </source>
</evidence>
<dbReference type="InterPro" id="IPR008309">
    <property type="entry name" value="YdbL"/>
</dbReference>